<comment type="caution">
    <text evidence="1">The sequence shown here is derived from an EMBL/GenBank/DDBJ whole genome shotgun (WGS) entry which is preliminary data.</text>
</comment>
<organism evidence="1 2">
    <name type="scientific">Gossypium lobatum</name>
    <dbReference type="NCBI Taxonomy" id="34289"/>
    <lineage>
        <taxon>Eukaryota</taxon>
        <taxon>Viridiplantae</taxon>
        <taxon>Streptophyta</taxon>
        <taxon>Embryophyta</taxon>
        <taxon>Tracheophyta</taxon>
        <taxon>Spermatophyta</taxon>
        <taxon>Magnoliopsida</taxon>
        <taxon>eudicotyledons</taxon>
        <taxon>Gunneridae</taxon>
        <taxon>Pentapetalae</taxon>
        <taxon>rosids</taxon>
        <taxon>malvids</taxon>
        <taxon>Malvales</taxon>
        <taxon>Malvaceae</taxon>
        <taxon>Malvoideae</taxon>
        <taxon>Gossypium</taxon>
    </lineage>
</organism>
<accession>A0A7J8NJK6</accession>
<gene>
    <name evidence="1" type="ORF">Golob_024024</name>
</gene>
<dbReference type="Proteomes" id="UP000593572">
    <property type="component" value="Unassembled WGS sequence"/>
</dbReference>
<keyword evidence="2" id="KW-1185">Reference proteome</keyword>
<sequence>MERSNRRVEELITFIQGYCVELGVIVSQMKHPNPQAEVF</sequence>
<protein>
    <submittedName>
        <fullName evidence="1">Uncharacterized protein</fullName>
    </submittedName>
</protein>
<dbReference type="AlphaFoldDB" id="A0A7J8NJK6"/>
<dbReference type="EMBL" id="JABEZX010352784">
    <property type="protein sequence ID" value="MBA0577002.1"/>
    <property type="molecule type" value="Genomic_DNA"/>
</dbReference>
<reference evidence="1 2" key="1">
    <citation type="journal article" date="2019" name="Genome Biol. Evol.">
        <title>Insights into the evolution of the New World diploid cottons (Gossypium, subgenus Houzingenia) based on genome sequencing.</title>
        <authorList>
            <person name="Grover C.E."/>
            <person name="Arick M.A. 2nd"/>
            <person name="Thrash A."/>
            <person name="Conover J.L."/>
            <person name="Sanders W.S."/>
            <person name="Peterson D.G."/>
            <person name="Frelichowski J.E."/>
            <person name="Scheffler J.A."/>
            <person name="Scheffler B.E."/>
            <person name="Wendel J.F."/>
        </authorList>
    </citation>
    <scope>NUCLEOTIDE SEQUENCE [LARGE SCALE GENOMIC DNA]</scope>
    <source>
        <strain evidence="1">157</strain>
        <tissue evidence="1">Leaf</tissue>
    </source>
</reference>
<name>A0A7J8NJK6_9ROSI</name>
<evidence type="ECO:0000313" key="2">
    <source>
        <dbReference type="Proteomes" id="UP000593572"/>
    </source>
</evidence>
<evidence type="ECO:0000313" key="1">
    <source>
        <dbReference type="EMBL" id="MBA0577002.1"/>
    </source>
</evidence>
<proteinExistence type="predicted"/>